<dbReference type="Proteomes" id="UP000032142">
    <property type="component" value="Unassembled WGS sequence"/>
</dbReference>
<gene>
    <name evidence="1" type="ORF">F383_32489</name>
</gene>
<dbReference type="EMBL" id="KN434966">
    <property type="protein sequence ID" value="KHG26067.1"/>
    <property type="molecule type" value="Genomic_DNA"/>
</dbReference>
<evidence type="ECO:0000313" key="2">
    <source>
        <dbReference type="Proteomes" id="UP000032142"/>
    </source>
</evidence>
<name>A0A0B0PMG9_GOSAR</name>
<dbReference type="AlphaFoldDB" id="A0A0B0PMG9"/>
<keyword evidence="2" id="KW-1185">Reference proteome</keyword>
<organism evidence="1 2">
    <name type="scientific">Gossypium arboreum</name>
    <name type="common">Tree cotton</name>
    <name type="synonym">Gossypium nanking</name>
    <dbReference type="NCBI Taxonomy" id="29729"/>
    <lineage>
        <taxon>Eukaryota</taxon>
        <taxon>Viridiplantae</taxon>
        <taxon>Streptophyta</taxon>
        <taxon>Embryophyta</taxon>
        <taxon>Tracheophyta</taxon>
        <taxon>Spermatophyta</taxon>
        <taxon>Magnoliopsida</taxon>
        <taxon>eudicotyledons</taxon>
        <taxon>Gunneridae</taxon>
        <taxon>Pentapetalae</taxon>
        <taxon>rosids</taxon>
        <taxon>malvids</taxon>
        <taxon>Malvales</taxon>
        <taxon>Malvaceae</taxon>
        <taxon>Malvoideae</taxon>
        <taxon>Gossypium</taxon>
    </lineage>
</organism>
<reference evidence="2" key="1">
    <citation type="submission" date="2014-09" db="EMBL/GenBank/DDBJ databases">
        <authorList>
            <person name="Mudge J."/>
            <person name="Ramaraj T."/>
            <person name="Lindquist I.E."/>
            <person name="Bharti A.K."/>
            <person name="Sundararajan A."/>
            <person name="Cameron C.T."/>
            <person name="Woodward J.E."/>
            <person name="May G.D."/>
            <person name="Brubaker C."/>
            <person name="Broadhvest J."/>
            <person name="Wilkins T.A."/>
        </authorList>
    </citation>
    <scope>NUCLEOTIDE SEQUENCE</scope>
    <source>
        <strain evidence="2">cv. AKA8401</strain>
    </source>
</reference>
<sequence length="59" mass="6950">MSGTCIGYKMCQCKTMPRTWHRYGYVRASCCLISSWINDRRRHRSHYQSKHLSGKGLGR</sequence>
<evidence type="ECO:0000313" key="1">
    <source>
        <dbReference type="EMBL" id="KHG26067.1"/>
    </source>
</evidence>
<proteinExistence type="predicted"/>
<protein>
    <submittedName>
        <fullName evidence="1">Nuclear pore complex Nup98-Nup96</fullName>
    </submittedName>
</protein>
<accession>A0A0B0PMG9</accession>